<evidence type="ECO:0000313" key="4">
    <source>
        <dbReference type="EMBL" id="EGA69398.1"/>
    </source>
</evidence>
<dbReference type="InterPro" id="IPR027385">
    <property type="entry name" value="Beta-barrel_OMP"/>
</dbReference>
<dbReference type="RefSeq" id="WP_008078395.1">
    <property type="nucleotide sequence ID" value="NZ_AEVT01000083.1"/>
</dbReference>
<dbReference type="EMBL" id="AEVT01000083">
    <property type="protein sequence ID" value="EGA69398.1"/>
    <property type="molecule type" value="Genomic_DNA"/>
</dbReference>
<dbReference type="GeneID" id="95570096"/>
<evidence type="ECO:0000313" key="5">
    <source>
        <dbReference type="Proteomes" id="UP000006228"/>
    </source>
</evidence>
<dbReference type="eggNOG" id="COG3637">
    <property type="taxonomic scope" value="Bacteria"/>
</dbReference>
<dbReference type="SUPFAM" id="SSF56925">
    <property type="entry name" value="OMPA-like"/>
    <property type="match status" value="1"/>
</dbReference>
<reference evidence="4 5" key="1">
    <citation type="journal article" date="2012" name="Int. J. Syst. Evol. Microbiol.">
        <title>Vibrio caribbeanicus sp. nov., isolated from the marine sponge Scleritoderma cyanea.</title>
        <authorList>
            <person name="Hoffmann M."/>
            <person name="Monday S.R."/>
            <person name="Allard M.W."/>
            <person name="Strain E.A."/>
            <person name="Whittaker P."/>
            <person name="Naum M."/>
            <person name="McCarthy P.J."/>
            <person name="Lopez J.V."/>
            <person name="Fischer M."/>
            <person name="Brown E.W."/>
        </authorList>
    </citation>
    <scope>NUCLEOTIDE SEQUENCE [LARGE SCALE GENOMIC DNA]</scope>
    <source>
        <strain evidence="5">DSMZ 21326</strain>
    </source>
</reference>
<feature type="chain" id="PRO_5003227451" description="Outer membrane protein beta-barrel domain-containing protein" evidence="2">
    <location>
        <begin position="21"/>
        <end position="204"/>
    </location>
</feature>
<dbReference type="Gene3D" id="2.40.160.20">
    <property type="match status" value="1"/>
</dbReference>
<dbReference type="OrthoDB" id="6214129at2"/>
<comment type="caution">
    <text evidence="4">The sequence shown here is derived from an EMBL/GenBank/DDBJ whole genome shotgun (WGS) entry which is preliminary data.</text>
</comment>
<protein>
    <recommendedName>
        <fullName evidence="3">Outer membrane protein beta-barrel domain-containing protein</fullName>
    </recommendedName>
</protein>
<dbReference type="AlphaFoldDB" id="E8M942"/>
<gene>
    <name evidence="4" type="ORF">VISI1226_09469</name>
</gene>
<evidence type="ECO:0000259" key="3">
    <source>
        <dbReference type="Pfam" id="PF13505"/>
    </source>
</evidence>
<name>E8M942_PHOS4</name>
<dbReference type="Proteomes" id="UP000006228">
    <property type="component" value="Unassembled WGS sequence"/>
</dbReference>
<sequence>MKKALLLTAILSSFASVASAQDFGGFYLGAGLGTTDFDDGGLIDDANDYTNNAARLSTDSDGTTLKLIAGYQINRIVGIEAQYTKYGDTDVKALGTKLGTLKHDSFAISANLGYTFDNGLRPFGTIGLGSISYEEKGTGEAQGFDFDDNGGALRAGLGLEYAPASFNGFAIRAGYEADFYVMEVGIEDYSQSVGSFYIGSTYKF</sequence>
<proteinExistence type="predicted"/>
<feature type="domain" description="Outer membrane protein beta-barrel" evidence="3">
    <location>
        <begin position="6"/>
        <end position="204"/>
    </location>
</feature>
<keyword evidence="1 2" id="KW-0732">Signal</keyword>
<accession>E8M942</accession>
<dbReference type="InterPro" id="IPR011250">
    <property type="entry name" value="OMP/PagP_B-barrel"/>
</dbReference>
<dbReference type="Pfam" id="PF13505">
    <property type="entry name" value="OMP_b-brl"/>
    <property type="match status" value="1"/>
</dbReference>
<evidence type="ECO:0000256" key="1">
    <source>
        <dbReference type="ARBA" id="ARBA00022729"/>
    </source>
</evidence>
<organism evidence="4 5">
    <name type="scientific">Vibrio sinaloensis DSM 21326</name>
    <dbReference type="NCBI Taxonomy" id="945550"/>
    <lineage>
        <taxon>Bacteria</taxon>
        <taxon>Pseudomonadati</taxon>
        <taxon>Pseudomonadota</taxon>
        <taxon>Gammaproteobacteria</taxon>
        <taxon>Vibrionales</taxon>
        <taxon>Vibrionaceae</taxon>
        <taxon>Vibrio</taxon>
        <taxon>Vibrio oreintalis group</taxon>
    </lineage>
</organism>
<feature type="signal peptide" evidence="2">
    <location>
        <begin position="1"/>
        <end position="20"/>
    </location>
</feature>
<evidence type="ECO:0000256" key="2">
    <source>
        <dbReference type="SAM" id="SignalP"/>
    </source>
</evidence>